<organism evidence="1 2">
    <name type="scientific">Rhizobium phage RHph_TM33</name>
    <dbReference type="NCBI Taxonomy" id="2509765"/>
    <lineage>
        <taxon>Viruses</taxon>
        <taxon>Duplodnaviria</taxon>
        <taxon>Heunggongvirae</taxon>
        <taxon>Uroviricota</taxon>
        <taxon>Caudoviricetes</taxon>
        <taxon>Autographivirales</taxon>
        <taxon>Dunnvirinae</taxon>
        <taxon>Cuernavacavirus</taxon>
        <taxon>Cuernavacavirus RHphTM33</taxon>
    </lineage>
</organism>
<name>A0A7S5QYR0_9CAUD</name>
<protein>
    <submittedName>
        <fullName evidence="1">Uncharacterized protein</fullName>
    </submittedName>
</protein>
<accession>A0A7S5QYR0</accession>
<evidence type="ECO:0000313" key="1">
    <source>
        <dbReference type="EMBL" id="QIG68458.1"/>
    </source>
</evidence>
<reference evidence="1 2" key="1">
    <citation type="submission" date="2020-01" db="EMBL/GenBank/DDBJ databases">
        <title>Patterns of diversity and host range of bacteriophage communities associated with bean-nodulatin bacteria.</title>
        <authorList>
            <person name="Vann Cauwenberghe J."/>
            <person name="Santamaria R.I."/>
            <person name="Bustos P."/>
            <person name="Juarez S."/>
            <person name="Gonzalez V."/>
        </authorList>
    </citation>
    <scope>NUCLEOTIDE SEQUENCE [LARGE SCALE GENOMIC DNA]</scope>
    <source>
        <strain evidence="2">RHph</strain>
    </source>
</reference>
<dbReference type="EMBL" id="MN988492">
    <property type="protein sequence ID" value="QIG68458.1"/>
    <property type="molecule type" value="Genomic_DNA"/>
</dbReference>
<sequence>MSNQETAYKALSEAHSALDTATMQFNPILDGDAIRKISDMMRDIRILMRTLKK</sequence>
<gene>
    <name evidence="1" type="ORF">EVB62_056</name>
</gene>
<keyword evidence="2" id="KW-1185">Reference proteome</keyword>
<evidence type="ECO:0000313" key="2">
    <source>
        <dbReference type="Proteomes" id="UP000612664"/>
    </source>
</evidence>
<dbReference type="Proteomes" id="UP000612664">
    <property type="component" value="Segment"/>
</dbReference>
<proteinExistence type="predicted"/>